<evidence type="ECO:0000256" key="3">
    <source>
        <dbReference type="ARBA" id="ARBA00022970"/>
    </source>
</evidence>
<dbReference type="AlphaFoldDB" id="A0A291M2H6"/>
<dbReference type="Gene3D" id="3.40.50.2300">
    <property type="match status" value="2"/>
</dbReference>
<feature type="signal peptide" evidence="4">
    <location>
        <begin position="1"/>
        <end position="26"/>
    </location>
</feature>
<dbReference type="InterPro" id="IPR051010">
    <property type="entry name" value="BCAA_transport"/>
</dbReference>
<dbReference type="Pfam" id="PF13458">
    <property type="entry name" value="Peripla_BP_6"/>
    <property type="match status" value="1"/>
</dbReference>
<feature type="domain" description="Leucine-binding protein" evidence="5">
    <location>
        <begin position="46"/>
        <end position="375"/>
    </location>
</feature>
<keyword evidence="3" id="KW-0813">Transport</keyword>
<evidence type="ECO:0000256" key="4">
    <source>
        <dbReference type="SAM" id="SignalP"/>
    </source>
</evidence>
<dbReference type="InterPro" id="IPR028081">
    <property type="entry name" value="Leu-bd"/>
</dbReference>
<name>A0A291M2H6_9RHOB</name>
<feature type="chain" id="PRO_5013398786" evidence="4">
    <location>
        <begin position="27"/>
        <end position="393"/>
    </location>
</feature>
<dbReference type="OrthoDB" id="7210494at2"/>
<dbReference type="InterPro" id="IPR006311">
    <property type="entry name" value="TAT_signal"/>
</dbReference>
<keyword evidence="7" id="KW-1185">Reference proteome</keyword>
<dbReference type="Proteomes" id="UP000219050">
    <property type="component" value="Chromosome"/>
</dbReference>
<dbReference type="CDD" id="cd06339">
    <property type="entry name" value="PBP1_YraM_LppC_lipoprotein-like"/>
    <property type="match status" value="1"/>
</dbReference>
<evidence type="ECO:0000256" key="1">
    <source>
        <dbReference type="ARBA" id="ARBA00010062"/>
    </source>
</evidence>
<dbReference type="InterPro" id="IPR028082">
    <property type="entry name" value="Peripla_BP_I"/>
</dbReference>
<evidence type="ECO:0000256" key="2">
    <source>
        <dbReference type="ARBA" id="ARBA00022729"/>
    </source>
</evidence>
<keyword evidence="3" id="KW-0029">Amino-acid transport</keyword>
<evidence type="ECO:0000313" key="6">
    <source>
        <dbReference type="EMBL" id="ATI43057.1"/>
    </source>
</evidence>
<dbReference type="GO" id="GO:0006865">
    <property type="term" value="P:amino acid transport"/>
    <property type="evidence" value="ECO:0007669"/>
    <property type="project" value="UniProtKB-KW"/>
</dbReference>
<sequence length="393" mass="40019">MRSIKRVSRRAFFGRAAILASAAWLAACEPISIASNSGPSIDATAPVPVALLVPSGSANQGDAVLARSLENAARMAMADLGGVQIDLQVYSTAGTAAGASAAATQAANNGAKIILGPVYSEAANAAGLAVASRGINVLSFSNNTAIAGGNVFVLGQTFRNTADRLVSYSRRQGKRNIYVVNADSPSEVVGRDAIVQAISANGARVAGSSSFALSQQALTSAAPQIAANARNSGADAIFFTSTNDGAMPFLASLLPQNGLPPSAIQYLGLGRLDIPATALSQPGYQGSWFTLPDQSRNASYQSRYSAQFGASPHPIAGLAYDGIAAIGALVKSRGSSALTRGALTQGSGFVGVNGIFRLRNDGTNERGLAIAEIRNNQVVVIDSAPRSFGGAGF</sequence>
<dbReference type="PROSITE" id="PS51257">
    <property type="entry name" value="PROKAR_LIPOPROTEIN"/>
    <property type="match status" value="1"/>
</dbReference>
<accession>A0A291M2H6</accession>
<evidence type="ECO:0000259" key="5">
    <source>
        <dbReference type="Pfam" id="PF13458"/>
    </source>
</evidence>
<proteinExistence type="inferred from homology"/>
<organism evidence="6 7">
    <name type="scientific">Pacificitalea manganoxidans</name>
    <dbReference type="NCBI Taxonomy" id="1411902"/>
    <lineage>
        <taxon>Bacteria</taxon>
        <taxon>Pseudomonadati</taxon>
        <taxon>Pseudomonadota</taxon>
        <taxon>Alphaproteobacteria</taxon>
        <taxon>Rhodobacterales</taxon>
        <taxon>Paracoccaceae</taxon>
        <taxon>Pacificitalea</taxon>
    </lineage>
</organism>
<protein>
    <submittedName>
        <fullName evidence="6">Penicillin-binding protein activator</fullName>
    </submittedName>
</protein>
<dbReference type="PANTHER" id="PTHR30483">
    <property type="entry name" value="LEUCINE-SPECIFIC-BINDING PROTEIN"/>
    <property type="match status" value="1"/>
</dbReference>
<evidence type="ECO:0000313" key="7">
    <source>
        <dbReference type="Proteomes" id="UP000219050"/>
    </source>
</evidence>
<dbReference type="PROSITE" id="PS51318">
    <property type="entry name" value="TAT"/>
    <property type="match status" value="1"/>
</dbReference>
<comment type="similarity">
    <text evidence="1">Belongs to the leucine-binding protein family.</text>
</comment>
<dbReference type="RefSeq" id="WP_088662703.1">
    <property type="nucleotide sequence ID" value="NZ_CP021404.1"/>
</dbReference>
<dbReference type="KEGG" id="cmag:CBW24_14295"/>
<dbReference type="PANTHER" id="PTHR30483:SF6">
    <property type="entry name" value="PERIPLASMIC BINDING PROTEIN OF ABC TRANSPORTER FOR NATURAL AMINO ACIDS"/>
    <property type="match status" value="1"/>
</dbReference>
<dbReference type="SUPFAM" id="SSF53822">
    <property type="entry name" value="Periplasmic binding protein-like I"/>
    <property type="match status" value="1"/>
</dbReference>
<dbReference type="EMBL" id="CP021404">
    <property type="protein sequence ID" value="ATI43057.1"/>
    <property type="molecule type" value="Genomic_DNA"/>
</dbReference>
<gene>
    <name evidence="6" type="ORF">CBW24_14295</name>
</gene>
<reference evidence="6 7" key="1">
    <citation type="submission" date="2017-05" db="EMBL/GenBank/DDBJ databases">
        <title>Comparative genomic and metabolic analysis of manganese-oxidizing mechanisms in Celeribater manganoxidans DY25T: its adaption to the environment of polymetallic nodule.</title>
        <authorList>
            <person name="Wang X."/>
        </authorList>
    </citation>
    <scope>NUCLEOTIDE SEQUENCE [LARGE SCALE GENOMIC DNA]</scope>
    <source>
        <strain evidence="6 7">DY25</strain>
    </source>
</reference>
<keyword evidence="2 4" id="KW-0732">Signal</keyword>